<dbReference type="GO" id="GO:0004550">
    <property type="term" value="F:nucleoside diphosphate kinase activity"/>
    <property type="evidence" value="ECO:0007669"/>
    <property type="project" value="TreeGrafter"/>
</dbReference>
<evidence type="ECO:0000259" key="10">
    <source>
        <dbReference type="Pfam" id="PF02223"/>
    </source>
</evidence>
<dbReference type="OMA" id="YWHQFDA"/>
<feature type="domain" description="Thymidylate kinase-like" evidence="10">
    <location>
        <begin position="12"/>
        <end position="191"/>
    </location>
</feature>
<evidence type="ECO:0000256" key="7">
    <source>
        <dbReference type="ARBA" id="ARBA00022741"/>
    </source>
</evidence>
<dbReference type="PANTHER" id="PTHR10344">
    <property type="entry name" value="THYMIDYLATE KINASE"/>
    <property type="match status" value="1"/>
</dbReference>
<evidence type="ECO:0000256" key="5">
    <source>
        <dbReference type="ARBA" id="ARBA00022679"/>
    </source>
</evidence>
<evidence type="ECO:0000313" key="11">
    <source>
        <dbReference type="EMBL" id="SPP73583.1"/>
    </source>
</evidence>
<dbReference type="GO" id="GO:0006227">
    <property type="term" value="P:dUDP biosynthetic process"/>
    <property type="evidence" value="ECO:0007669"/>
    <property type="project" value="TreeGrafter"/>
</dbReference>
<sequence>MSAGKRGAFFVFEGCDRSGKTTQSRLLAEFLTSKGIPTLSMNFPERESSIGQVINSYLTNSKDLPDEVIHLMFAANRWEYMNKIRRELLAGTTLIVDRYSYSGVAYTMAKGLDFDWCYAPERGLIKPDAVFFLKTAPVNLSSRGKYGEERYEKLEFQHKVAEVYNRIGEREFSYWHEIDASQPVAELHTKISGIAEKLQQQVEGKPLDKLT</sequence>
<evidence type="ECO:0000256" key="6">
    <source>
        <dbReference type="ARBA" id="ARBA00022727"/>
    </source>
</evidence>
<dbReference type="GO" id="GO:0006233">
    <property type="term" value="P:dTDP biosynthetic process"/>
    <property type="evidence" value="ECO:0007669"/>
    <property type="project" value="InterPro"/>
</dbReference>
<dbReference type="Proteomes" id="UP000268350">
    <property type="component" value="Unassembled WGS sequence"/>
</dbReference>
<keyword evidence="6" id="KW-0545">Nucleotide biosynthesis</keyword>
<keyword evidence="7" id="KW-0547">Nucleotide-binding</keyword>
<dbReference type="EMBL" id="OUUW01000001">
    <property type="protein sequence ID" value="SPP73583.1"/>
    <property type="molecule type" value="Genomic_DNA"/>
</dbReference>
<name>A0A3B0J316_DROGU</name>
<dbReference type="SUPFAM" id="SSF52540">
    <property type="entry name" value="P-loop containing nucleoside triphosphate hydrolases"/>
    <property type="match status" value="1"/>
</dbReference>
<dbReference type="InterPro" id="IPR018094">
    <property type="entry name" value="Thymidylate_kinase"/>
</dbReference>
<dbReference type="PANTHER" id="PTHR10344:SF1">
    <property type="entry name" value="THYMIDYLATE KINASE"/>
    <property type="match status" value="1"/>
</dbReference>
<dbReference type="Gene3D" id="3.40.50.300">
    <property type="entry name" value="P-loop containing nucleotide triphosphate hydrolases"/>
    <property type="match status" value="1"/>
</dbReference>
<protein>
    <recommendedName>
        <fullName evidence="4">Thymidylate kinase</fullName>
        <ecNumber evidence="3">2.7.4.9</ecNumber>
    </recommendedName>
</protein>
<dbReference type="InterPro" id="IPR039430">
    <property type="entry name" value="Thymidylate_kin-like_dom"/>
</dbReference>
<comment type="similarity">
    <text evidence="2">Belongs to the thymidylate kinase family.</text>
</comment>
<dbReference type="CDD" id="cd01672">
    <property type="entry name" value="TMPK"/>
    <property type="match status" value="1"/>
</dbReference>
<keyword evidence="9" id="KW-0067">ATP-binding</keyword>
<evidence type="ECO:0000256" key="9">
    <source>
        <dbReference type="ARBA" id="ARBA00022840"/>
    </source>
</evidence>
<dbReference type="GO" id="GO:0005524">
    <property type="term" value="F:ATP binding"/>
    <property type="evidence" value="ECO:0007669"/>
    <property type="project" value="UniProtKB-KW"/>
</dbReference>
<accession>A0A3B0J316</accession>
<organism evidence="11 12">
    <name type="scientific">Drosophila guanche</name>
    <name type="common">Fruit fly</name>
    <dbReference type="NCBI Taxonomy" id="7266"/>
    <lineage>
        <taxon>Eukaryota</taxon>
        <taxon>Metazoa</taxon>
        <taxon>Ecdysozoa</taxon>
        <taxon>Arthropoda</taxon>
        <taxon>Hexapoda</taxon>
        <taxon>Insecta</taxon>
        <taxon>Pterygota</taxon>
        <taxon>Neoptera</taxon>
        <taxon>Endopterygota</taxon>
        <taxon>Diptera</taxon>
        <taxon>Brachycera</taxon>
        <taxon>Muscomorpha</taxon>
        <taxon>Ephydroidea</taxon>
        <taxon>Drosophilidae</taxon>
        <taxon>Drosophila</taxon>
        <taxon>Sophophora</taxon>
    </lineage>
</organism>
<evidence type="ECO:0000256" key="3">
    <source>
        <dbReference type="ARBA" id="ARBA00012980"/>
    </source>
</evidence>
<dbReference type="AlphaFoldDB" id="A0A3B0J316"/>
<dbReference type="GO" id="GO:0004798">
    <property type="term" value="F:dTMP kinase activity"/>
    <property type="evidence" value="ECO:0007669"/>
    <property type="project" value="UniProtKB-EC"/>
</dbReference>
<dbReference type="NCBIfam" id="TIGR00041">
    <property type="entry name" value="DTMP_kinase"/>
    <property type="match status" value="1"/>
</dbReference>
<proteinExistence type="inferred from homology"/>
<dbReference type="Pfam" id="PF02223">
    <property type="entry name" value="Thymidylate_kin"/>
    <property type="match status" value="1"/>
</dbReference>
<dbReference type="EC" id="2.7.4.9" evidence="3"/>
<dbReference type="HAMAP" id="MF_00165">
    <property type="entry name" value="Thymidylate_kinase"/>
    <property type="match status" value="1"/>
</dbReference>
<gene>
    <name evidence="11" type="ORF">DGUA_6G001082</name>
</gene>
<comment type="pathway">
    <text evidence="1">Pyrimidine metabolism; dTTP biosynthesis.</text>
</comment>
<keyword evidence="5" id="KW-0808">Transferase</keyword>
<reference evidence="12" key="1">
    <citation type="submission" date="2018-01" db="EMBL/GenBank/DDBJ databases">
        <authorList>
            <person name="Alioto T."/>
            <person name="Alioto T."/>
        </authorList>
    </citation>
    <scope>NUCLEOTIDE SEQUENCE [LARGE SCALE GENOMIC DNA]</scope>
</reference>
<dbReference type="STRING" id="7266.A0A3B0J316"/>
<dbReference type="GO" id="GO:0005634">
    <property type="term" value="C:nucleus"/>
    <property type="evidence" value="ECO:0007669"/>
    <property type="project" value="TreeGrafter"/>
</dbReference>
<dbReference type="OrthoDB" id="425602at2759"/>
<evidence type="ECO:0000256" key="4">
    <source>
        <dbReference type="ARBA" id="ARBA00017144"/>
    </source>
</evidence>
<keyword evidence="8 11" id="KW-0418">Kinase</keyword>
<dbReference type="GO" id="GO:0005739">
    <property type="term" value="C:mitochondrion"/>
    <property type="evidence" value="ECO:0007669"/>
    <property type="project" value="TreeGrafter"/>
</dbReference>
<keyword evidence="12" id="KW-1185">Reference proteome</keyword>
<dbReference type="GO" id="GO:0006235">
    <property type="term" value="P:dTTP biosynthetic process"/>
    <property type="evidence" value="ECO:0007669"/>
    <property type="project" value="TreeGrafter"/>
</dbReference>
<dbReference type="InterPro" id="IPR027417">
    <property type="entry name" value="P-loop_NTPase"/>
</dbReference>
<dbReference type="GO" id="GO:0005829">
    <property type="term" value="C:cytosol"/>
    <property type="evidence" value="ECO:0007669"/>
    <property type="project" value="TreeGrafter"/>
</dbReference>
<evidence type="ECO:0000256" key="2">
    <source>
        <dbReference type="ARBA" id="ARBA00009776"/>
    </source>
</evidence>
<dbReference type="FunFam" id="3.40.50.300:FF:000679">
    <property type="entry name" value="Thymidylate kinase"/>
    <property type="match status" value="1"/>
</dbReference>
<evidence type="ECO:0000313" key="12">
    <source>
        <dbReference type="Proteomes" id="UP000268350"/>
    </source>
</evidence>
<evidence type="ECO:0000256" key="1">
    <source>
        <dbReference type="ARBA" id="ARBA00004992"/>
    </source>
</evidence>
<evidence type="ECO:0000256" key="8">
    <source>
        <dbReference type="ARBA" id="ARBA00022777"/>
    </source>
</evidence>